<dbReference type="PROSITE" id="PS00028">
    <property type="entry name" value="ZINC_FINGER_C2H2_1"/>
    <property type="match status" value="2"/>
</dbReference>
<dbReference type="PANTHER" id="PTHR45762:SF3">
    <property type="entry name" value="ZINC-FINGER PROTEIN AT 72D, ISOFORM B"/>
    <property type="match status" value="1"/>
</dbReference>
<dbReference type="Gene3D" id="3.30.460.10">
    <property type="entry name" value="Beta Polymerase, domain 2"/>
    <property type="match status" value="1"/>
</dbReference>
<dbReference type="OMA" id="SCQEPRM"/>
<dbReference type="KEGG" id="cel:CELE_Y95B8A.8"/>
<dbReference type="GO" id="GO:0008270">
    <property type="term" value="F:zinc ion binding"/>
    <property type="evidence" value="ECO:0007669"/>
    <property type="project" value="InterPro"/>
</dbReference>
<proteinExistence type="evidence at protein level"/>
<dbReference type="PANTHER" id="PTHR45762">
    <property type="entry name" value="ZINC FINGER RNA-BINDING PROTEIN"/>
    <property type="match status" value="1"/>
</dbReference>
<dbReference type="OrthoDB" id="8898434at2759"/>
<evidence type="ECO:0000313" key="5">
    <source>
        <dbReference type="WormBase" id="Y95B8A.8"/>
    </source>
</evidence>
<evidence type="ECO:0007829" key="6">
    <source>
        <dbReference type="PeptideAtlas" id="E9RKC7"/>
    </source>
</evidence>
<dbReference type="PeptideAtlas" id="E9RKC7"/>
<dbReference type="RefSeq" id="NP_490785.3">
    <property type="nucleotide sequence ID" value="NM_058384.5"/>
</dbReference>
<evidence type="ECO:0000256" key="1">
    <source>
        <dbReference type="SAM" id="MobiDB-lite"/>
    </source>
</evidence>
<dbReference type="AGR" id="WB:WBGene00022388"/>
<accession>E9RKC7</accession>
<dbReference type="PaxDb" id="6239-Y95B8A.8"/>
<dbReference type="InterPro" id="IPR036236">
    <property type="entry name" value="Znf_C2H2_sf"/>
</dbReference>
<reference evidence="3 4" key="1">
    <citation type="journal article" date="1998" name="Science">
        <title>Genome sequence of the nematode C. elegans: a platform for investigating biology.</title>
        <authorList>
            <consortium name="The C. elegans sequencing consortium"/>
            <person name="Sulson J.E."/>
            <person name="Waterston R."/>
        </authorList>
    </citation>
    <scope>NUCLEOTIDE SEQUENCE [LARGE SCALE GENOMIC DNA]</scope>
    <source>
        <strain evidence="3 4">Bristol N2</strain>
    </source>
</reference>
<dbReference type="WormBase" id="Y95B8A.8">
    <property type="protein sequence ID" value="CE45830"/>
    <property type="gene ID" value="WBGene00022388"/>
    <property type="gene designation" value="zfr-1"/>
</dbReference>
<protein>
    <submittedName>
        <fullName evidence="3">DZF domain-containing protein</fullName>
    </submittedName>
</protein>
<name>E9RKC7_CAEEL</name>
<feature type="compositionally biased region" description="Basic and acidic residues" evidence="1">
    <location>
        <begin position="750"/>
        <end position="764"/>
    </location>
</feature>
<dbReference type="GO" id="GO:0003727">
    <property type="term" value="F:single-stranded RNA binding"/>
    <property type="evidence" value="ECO:0000318"/>
    <property type="project" value="GO_Central"/>
</dbReference>
<dbReference type="AlphaFoldDB" id="E9RKC7"/>
<dbReference type="Bgee" id="WBGene00022388">
    <property type="expression patterns" value="Expressed in embryo and 3 other cell types or tissues"/>
</dbReference>
<dbReference type="FunFam" id="1.10.1410.40:FF:000001">
    <property type="entry name" value="interleukin enhancer-binding factor 3 isoform X1"/>
    <property type="match status" value="1"/>
</dbReference>
<feature type="domain" description="DZF" evidence="2">
    <location>
        <begin position="409"/>
        <end position="761"/>
    </location>
</feature>
<dbReference type="FunFam" id="3.30.160.60:FF:002080">
    <property type="entry name" value="Zinc finger RNA-binding protein"/>
    <property type="match status" value="1"/>
</dbReference>
<dbReference type="PROSITE" id="PS51703">
    <property type="entry name" value="DZF"/>
    <property type="match status" value="1"/>
</dbReference>
<dbReference type="GO" id="GO:0007411">
    <property type="term" value="P:axon guidance"/>
    <property type="evidence" value="ECO:0000315"/>
    <property type="project" value="WormBase"/>
</dbReference>
<dbReference type="STRING" id="6239.Y95B8A.8.1"/>
<dbReference type="InterPro" id="IPR049401">
    <property type="entry name" value="DZF_dom_N"/>
</dbReference>
<organism evidence="3 4">
    <name type="scientific">Caenorhabditis elegans</name>
    <dbReference type="NCBI Taxonomy" id="6239"/>
    <lineage>
        <taxon>Eukaryota</taxon>
        <taxon>Metazoa</taxon>
        <taxon>Ecdysozoa</taxon>
        <taxon>Nematoda</taxon>
        <taxon>Chromadorea</taxon>
        <taxon>Rhabditida</taxon>
        <taxon>Rhabditina</taxon>
        <taxon>Rhabditomorpha</taxon>
        <taxon>Rhabditoidea</taxon>
        <taxon>Rhabditidae</taxon>
        <taxon>Peloderinae</taxon>
        <taxon>Caenorhabditis</taxon>
    </lineage>
</organism>
<dbReference type="GO" id="GO:0005681">
    <property type="term" value="C:spliceosomal complex"/>
    <property type="evidence" value="ECO:0000250"/>
    <property type="project" value="WormBase"/>
</dbReference>
<dbReference type="Gene3D" id="1.10.1410.40">
    <property type="match status" value="1"/>
</dbReference>
<keyword evidence="6" id="KW-1267">Proteomics identification</keyword>
<dbReference type="SMART" id="SM00355">
    <property type="entry name" value="ZnF_C2H2"/>
    <property type="match status" value="3"/>
</dbReference>
<dbReference type="Reactome" id="R-CEL-9833482">
    <property type="pathway name" value="PKR-mediated signaling"/>
</dbReference>
<gene>
    <name evidence="3 5" type="primary">zfr-1</name>
    <name evidence="3" type="ORF">CELE_Y95B8A.8</name>
    <name evidence="5" type="ORF">Y95B8A.8</name>
</gene>
<dbReference type="EMBL" id="BX284601">
    <property type="protein sequence ID" value="CCD73557.1"/>
    <property type="molecule type" value="Genomic_DNA"/>
</dbReference>
<evidence type="ECO:0000313" key="4">
    <source>
        <dbReference type="Proteomes" id="UP000001940"/>
    </source>
</evidence>
<dbReference type="InterPro" id="IPR006561">
    <property type="entry name" value="DZF_dom"/>
</dbReference>
<dbReference type="InParanoid" id="E9RKC7"/>
<dbReference type="Gene3D" id="3.30.160.60">
    <property type="entry name" value="Classic Zinc Finger"/>
    <property type="match status" value="3"/>
</dbReference>
<keyword evidence="4" id="KW-1185">Reference proteome</keyword>
<dbReference type="InterPro" id="IPR003604">
    <property type="entry name" value="Matrin/U1-like-C_Znf_C2H2"/>
</dbReference>
<dbReference type="Pfam" id="PF20965">
    <property type="entry name" value="DZF_C"/>
    <property type="match status" value="1"/>
</dbReference>
<dbReference type="SUPFAM" id="SSF57667">
    <property type="entry name" value="beta-beta-alpha zinc fingers"/>
    <property type="match status" value="3"/>
</dbReference>
<dbReference type="SMART" id="SM00451">
    <property type="entry name" value="ZnF_U1"/>
    <property type="match status" value="3"/>
</dbReference>
<dbReference type="GO" id="GO:0003725">
    <property type="term" value="F:double-stranded RNA binding"/>
    <property type="evidence" value="ECO:0000318"/>
    <property type="project" value="GO_Central"/>
</dbReference>
<dbReference type="Pfam" id="PF12874">
    <property type="entry name" value="zf-met"/>
    <property type="match status" value="3"/>
</dbReference>
<dbReference type="Proteomes" id="UP000001940">
    <property type="component" value="Chromosome I"/>
</dbReference>
<dbReference type="FunCoup" id="E9RKC7">
    <property type="interactions" value="2772"/>
</dbReference>
<dbReference type="CTD" id="190806"/>
<dbReference type="GO" id="GO:0000398">
    <property type="term" value="P:mRNA splicing, via spliceosome"/>
    <property type="evidence" value="ECO:0000305"/>
    <property type="project" value="WormBase"/>
</dbReference>
<dbReference type="HOGENOM" id="CLU_012026_0_0_1"/>
<dbReference type="InterPro" id="IPR049402">
    <property type="entry name" value="DZF_dom_C"/>
</dbReference>
<dbReference type="GeneID" id="190806"/>
<dbReference type="PhylomeDB" id="E9RKC7"/>
<dbReference type="SMR" id="E9RKC7"/>
<feature type="region of interest" description="Disordered" evidence="1">
    <location>
        <begin position="372"/>
        <end position="399"/>
    </location>
</feature>
<dbReference type="GO" id="GO:0030182">
    <property type="term" value="P:neuron differentiation"/>
    <property type="evidence" value="ECO:0000315"/>
    <property type="project" value="WormBase"/>
</dbReference>
<dbReference type="InterPro" id="IPR013087">
    <property type="entry name" value="Znf_C2H2_type"/>
</dbReference>
<dbReference type="SMART" id="SM00572">
    <property type="entry name" value="DZF"/>
    <property type="match status" value="1"/>
</dbReference>
<sequence>MYGGYQGAYGAYGNQQAASQPYQQQGQQNYYPGVNPYAANYGYAAAQLPPPPPPPPVADPYAGQFQTFPSQATKIAPNPYFKKPQNQQQQGYDAAVYNYAQQNTPKNWKHGGGGRQGRQGSGDNKQYYCEVCKISCAGGITYKEHLEGQRHKKKEAMAKQGIPSTSLAKNKLSYRCDLCDVTCTGQDTYSAHVRGGKHLKTAQLHKKLGKPVPEDVPTIIAPGADGPTETKAKPKWHQQALPGGKIVIGINTVNFVGGTKLNSTGQLEEKKREVAAAVSSVGRKTGGAAATTTIEVEDEKLRAMIAAEEVQPVGEEHVTEERDATGKLVQFHCKLCDCKFSDPNAKEIHIKGRRHRVSYRQKIDPTLVVDVKPSNKRSQEKRKNQLPAVHEPPSFMKTPWFAPPAPEGREFNIVDDRTINEKYAGLNPGVEFISNVDRLISDINESLKYVSDKIERDVRKIPEDVVELPTTTTTTEQPPRTVLGCSRVGIIAKGTFIKGDRCAEVVLTCTPVPTSGLVEQIRRLFGESTTSLTIEPDPESPSSLIVTANYFPNMKCRILITSAVVRKDDDSIVTGCAADKDLCIYALASIRNTKWYDSHCQYLNSCQSVIRLLRDLRNKYPEVACLDDYKMELIVSNIIDSSPMSLGLSDAFKRIVEALASGYLYSAILSDPCETSRPNVLDALTDEQKHSLTALAQNFVRQIAFNQIHEILGIDRLQDTIDLPEDAPMLKRPLESNENAENAENLDDSPVSKKEKLDEEPADI</sequence>
<evidence type="ECO:0000313" key="3">
    <source>
        <dbReference type="EMBL" id="CCD73557.1"/>
    </source>
</evidence>
<dbReference type="InterPro" id="IPR043519">
    <property type="entry name" value="NT_sf"/>
</dbReference>
<dbReference type="Pfam" id="PF07528">
    <property type="entry name" value="DZF_N"/>
    <property type="match status" value="1"/>
</dbReference>
<feature type="region of interest" description="Disordered" evidence="1">
    <location>
        <begin position="728"/>
        <end position="764"/>
    </location>
</feature>
<evidence type="ECO:0000259" key="2">
    <source>
        <dbReference type="PROSITE" id="PS51703"/>
    </source>
</evidence>
<dbReference type="eggNOG" id="KOG3792">
    <property type="taxonomic scope" value="Eukaryota"/>
</dbReference>